<dbReference type="InterPro" id="IPR057169">
    <property type="entry name" value="DUF7847"/>
</dbReference>
<proteinExistence type="predicted"/>
<protein>
    <recommendedName>
        <fullName evidence="2">DUF7847 domain-containing protein</fullName>
    </recommendedName>
</protein>
<keyword evidence="4" id="KW-1185">Reference proteome</keyword>
<dbReference type="AlphaFoldDB" id="A0A1I4PBH6"/>
<accession>A0A1I4PBH6</accession>
<organism evidence="3 4">
    <name type="scientific">Methanolobus profundi</name>
    <dbReference type="NCBI Taxonomy" id="487685"/>
    <lineage>
        <taxon>Archaea</taxon>
        <taxon>Methanobacteriati</taxon>
        <taxon>Methanobacteriota</taxon>
        <taxon>Stenosarchaea group</taxon>
        <taxon>Methanomicrobia</taxon>
        <taxon>Methanosarcinales</taxon>
        <taxon>Methanosarcinaceae</taxon>
        <taxon>Methanolobus</taxon>
    </lineage>
</organism>
<keyword evidence="1" id="KW-0812">Transmembrane</keyword>
<dbReference type="RefSeq" id="WP_091932842.1">
    <property type="nucleotide sequence ID" value="NZ_FOUJ01000001.1"/>
</dbReference>
<evidence type="ECO:0000313" key="3">
    <source>
        <dbReference type="EMBL" id="SFM25168.1"/>
    </source>
</evidence>
<gene>
    <name evidence="3" type="ORF">SAMN04488696_0560</name>
</gene>
<dbReference type="Proteomes" id="UP000198535">
    <property type="component" value="Unassembled WGS sequence"/>
</dbReference>
<dbReference type="EMBL" id="FOUJ01000001">
    <property type="protein sequence ID" value="SFM25168.1"/>
    <property type="molecule type" value="Genomic_DNA"/>
</dbReference>
<feature type="transmembrane region" description="Helical" evidence="1">
    <location>
        <begin position="266"/>
        <end position="285"/>
    </location>
</feature>
<dbReference type="OrthoDB" id="137243at2157"/>
<feature type="domain" description="DUF7847" evidence="2">
    <location>
        <begin position="63"/>
        <end position="278"/>
    </location>
</feature>
<feature type="transmembrane region" description="Helical" evidence="1">
    <location>
        <begin position="226"/>
        <end position="246"/>
    </location>
</feature>
<feature type="transmembrane region" description="Helical" evidence="1">
    <location>
        <begin position="177"/>
        <end position="205"/>
    </location>
</feature>
<sequence>MVEDIGTVINKGFSTWKRNLNICVPYILEMITAAFLLIIATVVFIIIFIMPLVSQQNLDPEALTPDVMLNLVDSLFSESLFLLIVAGLVFLLLYMLFSSFFTAGAIGMAKKASEEGNTSINDMFRAGSENFLNLFLTNVLISLLTIVGLVFLVPGIVSIGDVSLFLANPESEAAGVTLLMLGILAWTLYMIVLNILLFFTSYALVIDELDPISAVERSLSFFRNNISSVILIWLFVMAIGILLAIIGEMLSSVDVIAQLWSFAQSILSIVVIQPLVTVWLTRFYLNRTERKLYSFEEYMLDY</sequence>
<feature type="transmembrane region" description="Helical" evidence="1">
    <location>
        <begin position="130"/>
        <end position="157"/>
    </location>
</feature>
<name>A0A1I4PBH6_9EURY</name>
<feature type="transmembrane region" description="Helical" evidence="1">
    <location>
        <begin position="26"/>
        <end position="50"/>
    </location>
</feature>
<keyword evidence="1" id="KW-1133">Transmembrane helix</keyword>
<keyword evidence="1" id="KW-0472">Membrane</keyword>
<reference evidence="4" key="1">
    <citation type="submission" date="2016-10" db="EMBL/GenBank/DDBJ databases">
        <authorList>
            <person name="Varghese N."/>
            <person name="Submissions S."/>
        </authorList>
    </citation>
    <scope>NUCLEOTIDE SEQUENCE [LARGE SCALE GENOMIC DNA]</scope>
    <source>
        <strain evidence="4">Mob M</strain>
    </source>
</reference>
<dbReference type="Pfam" id="PF25231">
    <property type="entry name" value="DUF7847"/>
    <property type="match status" value="1"/>
</dbReference>
<evidence type="ECO:0000256" key="1">
    <source>
        <dbReference type="SAM" id="Phobius"/>
    </source>
</evidence>
<evidence type="ECO:0000259" key="2">
    <source>
        <dbReference type="Pfam" id="PF25231"/>
    </source>
</evidence>
<feature type="transmembrane region" description="Helical" evidence="1">
    <location>
        <begin position="80"/>
        <end position="109"/>
    </location>
</feature>
<evidence type="ECO:0000313" key="4">
    <source>
        <dbReference type="Proteomes" id="UP000198535"/>
    </source>
</evidence>